<dbReference type="SUPFAM" id="SSF52833">
    <property type="entry name" value="Thioredoxin-like"/>
    <property type="match status" value="1"/>
</dbReference>
<dbReference type="CDD" id="cd03039">
    <property type="entry name" value="GST_N_Sigma_like"/>
    <property type="match status" value="1"/>
</dbReference>
<dbReference type="EMBL" id="QUSY01000092">
    <property type="protein sequence ID" value="RHY33120.1"/>
    <property type="molecule type" value="Genomic_DNA"/>
</dbReference>
<organism evidence="3">
    <name type="scientific">Aphanomyces invadans</name>
    <dbReference type="NCBI Taxonomy" id="157072"/>
    <lineage>
        <taxon>Eukaryota</taxon>
        <taxon>Sar</taxon>
        <taxon>Stramenopiles</taxon>
        <taxon>Oomycota</taxon>
        <taxon>Saprolegniomycetes</taxon>
        <taxon>Saprolegniales</taxon>
        <taxon>Verrucalvaceae</taxon>
        <taxon>Aphanomyces</taxon>
    </lineage>
</organism>
<dbReference type="SFLD" id="SFLDS00019">
    <property type="entry name" value="Glutathione_Transferase_(cytos"/>
    <property type="match status" value="1"/>
</dbReference>
<dbReference type="VEuPathDB" id="FungiDB:H310_02705"/>
<keyword evidence="5" id="KW-1185">Reference proteome</keyword>
<sequence>MAMPRVPSAALKLTYFDFTGRAEPIRLAFVLGGVPFEDDRISFAELAELKPSLPNRQVPVLTIGGRAMYAQSHAILRYAGVVAGLYPTEDPVVALAVDEIDDSTADILELMLSTRLEGDKDKKRARCDELVHGKLKDMLGFLDARIEQCRLTHGTLDRDGKGGPWVLHARLTTADLAVHNLVGMTKLGWLEFIPTDLCDSFPRLVAIHLAIATHPTVVAWKSSRRP</sequence>
<protein>
    <recommendedName>
        <fullName evidence="6">GST N-terminal domain-containing protein</fullName>
    </recommendedName>
</protein>
<dbReference type="Gene3D" id="3.40.30.10">
    <property type="entry name" value="Glutaredoxin"/>
    <property type="match status" value="1"/>
</dbReference>
<dbReference type="EMBL" id="KI913955">
    <property type="protein sequence ID" value="ETW06449.1"/>
    <property type="molecule type" value="Genomic_DNA"/>
</dbReference>
<dbReference type="PROSITE" id="PS50405">
    <property type="entry name" value="GST_CTER"/>
    <property type="match status" value="1"/>
</dbReference>
<proteinExistence type="predicted"/>
<reference evidence="4 5" key="2">
    <citation type="submission" date="2018-08" db="EMBL/GenBank/DDBJ databases">
        <title>Aphanomyces genome sequencing and annotation.</title>
        <authorList>
            <person name="Minardi D."/>
            <person name="Oidtmann B."/>
            <person name="Van Der Giezen M."/>
            <person name="Studholme D.J."/>
        </authorList>
    </citation>
    <scope>NUCLEOTIDE SEQUENCE [LARGE SCALE GENOMIC DNA]</scope>
    <source>
        <strain evidence="4 5">NJM0002</strain>
    </source>
</reference>
<evidence type="ECO:0008006" key="6">
    <source>
        <dbReference type="Google" id="ProtNLM"/>
    </source>
</evidence>
<evidence type="ECO:0000313" key="4">
    <source>
        <dbReference type="EMBL" id="RHY33120.1"/>
    </source>
</evidence>
<dbReference type="InterPro" id="IPR004046">
    <property type="entry name" value="GST_C"/>
</dbReference>
<dbReference type="InterPro" id="IPR050213">
    <property type="entry name" value="GST_superfamily"/>
</dbReference>
<dbReference type="InterPro" id="IPR040079">
    <property type="entry name" value="Glutathione_S-Trfase"/>
</dbReference>
<dbReference type="GO" id="GO:0004364">
    <property type="term" value="F:glutathione transferase activity"/>
    <property type="evidence" value="ECO:0007669"/>
    <property type="project" value="TreeGrafter"/>
</dbReference>
<name>A0A024UJJ5_9STRA</name>
<dbReference type="GO" id="GO:0006749">
    <property type="term" value="P:glutathione metabolic process"/>
    <property type="evidence" value="ECO:0007669"/>
    <property type="project" value="TreeGrafter"/>
</dbReference>
<dbReference type="PANTHER" id="PTHR11571">
    <property type="entry name" value="GLUTATHIONE S-TRANSFERASE"/>
    <property type="match status" value="1"/>
</dbReference>
<evidence type="ECO:0000259" key="2">
    <source>
        <dbReference type="PROSITE" id="PS50405"/>
    </source>
</evidence>
<dbReference type="InterPro" id="IPR036282">
    <property type="entry name" value="Glutathione-S-Trfase_C_sf"/>
</dbReference>
<dbReference type="InterPro" id="IPR010987">
    <property type="entry name" value="Glutathione-S-Trfase_C-like"/>
</dbReference>
<dbReference type="SUPFAM" id="SSF47616">
    <property type="entry name" value="GST C-terminal domain-like"/>
    <property type="match status" value="1"/>
</dbReference>
<dbReference type="Gene3D" id="1.20.1050.10">
    <property type="match status" value="1"/>
</dbReference>
<gene>
    <name evidence="4" type="ORF">DYB32_001962</name>
    <name evidence="3" type="ORF">H310_02705</name>
</gene>
<dbReference type="PANTHER" id="PTHR11571:SF252">
    <property type="entry name" value="GLUTATHIONE S-TRANSFERASE"/>
    <property type="match status" value="1"/>
</dbReference>
<feature type="domain" description="GST N-terminal" evidence="1">
    <location>
        <begin position="9"/>
        <end position="87"/>
    </location>
</feature>
<dbReference type="GeneID" id="20079755"/>
<dbReference type="PROSITE" id="PS50404">
    <property type="entry name" value="GST_NTER"/>
    <property type="match status" value="1"/>
</dbReference>
<evidence type="ECO:0000313" key="5">
    <source>
        <dbReference type="Proteomes" id="UP000285060"/>
    </source>
</evidence>
<dbReference type="AlphaFoldDB" id="A0A024UJJ5"/>
<dbReference type="Proteomes" id="UP000285060">
    <property type="component" value="Unassembled WGS sequence"/>
</dbReference>
<dbReference type="Pfam" id="PF14497">
    <property type="entry name" value="GST_C_3"/>
    <property type="match status" value="1"/>
</dbReference>
<dbReference type="InterPro" id="IPR036249">
    <property type="entry name" value="Thioredoxin-like_sf"/>
</dbReference>
<dbReference type="InterPro" id="IPR004045">
    <property type="entry name" value="Glutathione_S-Trfase_N"/>
</dbReference>
<reference evidence="3" key="1">
    <citation type="submission" date="2013-12" db="EMBL/GenBank/DDBJ databases">
        <title>The Genome Sequence of Aphanomyces invadans NJM9701.</title>
        <authorList>
            <consortium name="The Broad Institute Genomics Platform"/>
            <person name="Russ C."/>
            <person name="Tyler B."/>
            <person name="van West P."/>
            <person name="Dieguez-Uribeondo J."/>
            <person name="Young S.K."/>
            <person name="Zeng Q."/>
            <person name="Gargeya S."/>
            <person name="Fitzgerald M."/>
            <person name="Abouelleil A."/>
            <person name="Alvarado L."/>
            <person name="Chapman S.B."/>
            <person name="Gainer-Dewar J."/>
            <person name="Goldberg J."/>
            <person name="Griggs A."/>
            <person name="Gujja S."/>
            <person name="Hansen M."/>
            <person name="Howarth C."/>
            <person name="Imamovic A."/>
            <person name="Ireland A."/>
            <person name="Larimer J."/>
            <person name="McCowan C."/>
            <person name="Murphy C."/>
            <person name="Pearson M."/>
            <person name="Poon T.W."/>
            <person name="Priest M."/>
            <person name="Roberts A."/>
            <person name="Saif S."/>
            <person name="Shea T."/>
            <person name="Sykes S."/>
            <person name="Wortman J."/>
            <person name="Nusbaum C."/>
            <person name="Birren B."/>
        </authorList>
    </citation>
    <scope>NUCLEOTIDE SEQUENCE [LARGE SCALE GENOMIC DNA]</scope>
    <source>
        <strain evidence="3">NJM9701</strain>
    </source>
</reference>
<dbReference type="RefSeq" id="XP_008864524.1">
    <property type="nucleotide sequence ID" value="XM_008866302.1"/>
</dbReference>
<dbReference type="FunFam" id="3.40.30.10:FF:000608">
    <property type="entry name" value="Glutathione S-Transferase"/>
    <property type="match status" value="1"/>
</dbReference>
<accession>A0A024UJJ5</accession>
<dbReference type="Pfam" id="PF02798">
    <property type="entry name" value="GST_N"/>
    <property type="match status" value="1"/>
</dbReference>
<evidence type="ECO:0000313" key="3">
    <source>
        <dbReference type="EMBL" id="ETW06449.1"/>
    </source>
</evidence>
<dbReference type="eggNOG" id="KOG1695">
    <property type="taxonomic scope" value="Eukaryota"/>
</dbReference>
<evidence type="ECO:0000259" key="1">
    <source>
        <dbReference type="PROSITE" id="PS50404"/>
    </source>
</evidence>
<dbReference type="STRING" id="157072.A0A024UJJ5"/>
<dbReference type="OrthoDB" id="420389at2759"/>
<feature type="domain" description="GST C-terminal" evidence="2">
    <location>
        <begin position="90"/>
        <end position="226"/>
    </location>
</feature>